<sequence length="94" mass="10190">MTSSATYCIGSVISVDCTDESCIQGRLAAVDRTTNSITIERAFKNGHPLNEKLLSLPIVNIKNVKILKLNSQSSSSNATSSKTNNEVIFWVSKV</sequence>
<dbReference type="GO" id="GO:0033962">
    <property type="term" value="P:P-body assembly"/>
    <property type="evidence" value="ECO:0007669"/>
    <property type="project" value="TreeGrafter"/>
</dbReference>
<dbReference type="EMBL" id="UYRR01004082">
    <property type="protein sequence ID" value="VDK20746.1"/>
    <property type="molecule type" value="Genomic_DNA"/>
</dbReference>
<dbReference type="GO" id="GO:0003729">
    <property type="term" value="F:mRNA binding"/>
    <property type="evidence" value="ECO:0007669"/>
    <property type="project" value="TreeGrafter"/>
</dbReference>
<dbReference type="PANTHER" id="PTHR13612:SF0">
    <property type="entry name" value="ENHANCER OF MRNA-DECAPPING PROTEIN 3"/>
    <property type="match status" value="1"/>
</dbReference>
<dbReference type="OrthoDB" id="10030313at2759"/>
<dbReference type="AlphaFoldDB" id="A0A0M3J624"/>
<accession>A0A0M3J624</accession>
<dbReference type="Proteomes" id="UP000267096">
    <property type="component" value="Unassembled WGS sequence"/>
</dbReference>
<evidence type="ECO:0000313" key="2">
    <source>
        <dbReference type="Proteomes" id="UP000267096"/>
    </source>
</evidence>
<protein>
    <submittedName>
        <fullName evidence="3">LSM14 domain-containing protein</fullName>
    </submittedName>
</protein>
<reference evidence="3" key="1">
    <citation type="submission" date="2017-02" db="UniProtKB">
        <authorList>
            <consortium name="WormBaseParasite"/>
        </authorList>
    </citation>
    <scope>IDENTIFICATION</scope>
</reference>
<keyword evidence="2" id="KW-1185">Reference proteome</keyword>
<dbReference type="PANTHER" id="PTHR13612">
    <property type="entry name" value="ENHANCER OF MRNA-DECAPPING PROTEIN 3"/>
    <property type="match status" value="1"/>
</dbReference>
<name>A0A0M3J624_ANISI</name>
<dbReference type="Gene3D" id="2.30.30.100">
    <property type="match status" value="1"/>
</dbReference>
<evidence type="ECO:0000313" key="1">
    <source>
        <dbReference type="EMBL" id="VDK20746.1"/>
    </source>
</evidence>
<dbReference type="GO" id="GO:0000932">
    <property type="term" value="C:P-body"/>
    <property type="evidence" value="ECO:0007669"/>
    <property type="project" value="TreeGrafter"/>
</dbReference>
<dbReference type="WBParaSite" id="ASIM_0000300801-mRNA-1">
    <property type="protein sequence ID" value="ASIM_0000300801-mRNA-1"/>
    <property type="gene ID" value="ASIM_0000300801"/>
</dbReference>
<proteinExistence type="predicted"/>
<reference evidence="1 2" key="2">
    <citation type="submission" date="2018-11" db="EMBL/GenBank/DDBJ databases">
        <authorList>
            <consortium name="Pathogen Informatics"/>
        </authorList>
    </citation>
    <scope>NUCLEOTIDE SEQUENCE [LARGE SCALE GENOMIC DNA]</scope>
</reference>
<organism evidence="3">
    <name type="scientific">Anisakis simplex</name>
    <name type="common">Herring worm</name>
    <dbReference type="NCBI Taxonomy" id="6269"/>
    <lineage>
        <taxon>Eukaryota</taxon>
        <taxon>Metazoa</taxon>
        <taxon>Ecdysozoa</taxon>
        <taxon>Nematoda</taxon>
        <taxon>Chromadorea</taxon>
        <taxon>Rhabditida</taxon>
        <taxon>Spirurina</taxon>
        <taxon>Ascaridomorpha</taxon>
        <taxon>Ascaridoidea</taxon>
        <taxon>Anisakidae</taxon>
        <taxon>Anisakis</taxon>
        <taxon>Anisakis simplex complex</taxon>
    </lineage>
</organism>
<evidence type="ECO:0000313" key="3">
    <source>
        <dbReference type="WBParaSite" id="ASIM_0000300801-mRNA-1"/>
    </source>
</evidence>
<dbReference type="GO" id="GO:0031087">
    <property type="term" value="P:deadenylation-independent decapping of nuclear-transcribed mRNA"/>
    <property type="evidence" value="ECO:0007669"/>
    <property type="project" value="TreeGrafter"/>
</dbReference>
<gene>
    <name evidence="1" type="ORF">ASIM_LOCUS2857</name>
</gene>